<keyword evidence="3" id="KW-1185">Reference proteome</keyword>
<organism evidence="2 3">
    <name type="scientific">Meyerozyma guilliermondii (strain ATCC 6260 / CBS 566 / DSM 6381 / JCM 1539 / NBRC 10279 / NRRL Y-324)</name>
    <name type="common">Yeast</name>
    <name type="synonym">Candida guilliermondii</name>
    <dbReference type="NCBI Taxonomy" id="294746"/>
    <lineage>
        <taxon>Eukaryota</taxon>
        <taxon>Fungi</taxon>
        <taxon>Dikarya</taxon>
        <taxon>Ascomycota</taxon>
        <taxon>Saccharomycotina</taxon>
        <taxon>Pichiomycetes</taxon>
        <taxon>Debaryomycetaceae</taxon>
        <taxon>Meyerozyma</taxon>
    </lineage>
</organism>
<dbReference type="eggNOG" id="ENOG502SXZQ">
    <property type="taxonomic scope" value="Eukaryota"/>
</dbReference>
<name>A5DDZ9_PICGU</name>
<sequence length="174" mass="19541">MSFDPQKYTTTNEAFTASEIQFDILQITNISTSKLRQLDEWKEYQDPNRVAVDRMGNSKIIRSIDNEDSDSIGSGSAIYKLLLRDTAGNLCFAYEYNDKLSFLHHKKDTKTPLGISLGGRLVVNRGTLIMNGVLMLKNAQCKYLGIVDDELAQTLNSGIGKKQIEILETELKDT</sequence>
<dbReference type="STRING" id="294746.A5DDZ9"/>
<dbReference type="OrthoDB" id="341511at2759"/>
<dbReference type="RefSeq" id="XP_001485829.1">
    <property type="nucleotide sequence ID" value="XM_001485779.1"/>
</dbReference>
<dbReference type="InterPro" id="IPR042470">
    <property type="entry name" value="RMI1_N_C_sf"/>
</dbReference>
<feature type="domain" description="RecQ mediated genome instability protein 1 OB-fold" evidence="1">
    <location>
        <begin position="16"/>
        <end position="154"/>
    </location>
</feature>
<dbReference type="Proteomes" id="UP000001997">
    <property type="component" value="Unassembled WGS sequence"/>
</dbReference>
<dbReference type="HOGENOM" id="CLU_112152_0_0_1"/>
<evidence type="ECO:0000313" key="3">
    <source>
        <dbReference type="Proteomes" id="UP000001997"/>
    </source>
</evidence>
<dbReference type="AlphaFoldDB" id="A5DDZ9"/>
<evidence type="ECO:0000259" key="1">
    <source>
        <dbReference type="Pfam" id="PF08585"/>
    </source>
</evidence>
<accession>A5DDZ9</accession>
<protein>
    <recommendedName>
        <fullName evidence="1">RecQ mediated genome instability protein 1 OB-fold domain-containing protein</fullName>
    </recommendedName>
</protein>
<gene>
    <name evidence="2" type="ORF">PGUG_01500</name>
</gene>
<dbReference type="KEGG" id="pgu:PGUG_01500"/>
<reference evidence="2 3" key="1">
    <citation type="journal article" date="2009" name="Nature">
        <title>Evolution of pathogenicity and sexual reproduction in eight Candida genomes.</title>
        <authorList>
            <person name="Butler G."/>
            <person name="Rasmussen M.D."/>
            <person name="Lin M.F."/>
            <person name="Santos M.A."/>
            <person name="Sakthikumar S."/>
            <person name="Munro C.A."/>
            <person name="Rheinbay E."/>
            <person name="Grabherr M."/>
            <person name="Forche A."/>
            <person name="Reedy J.L."/>
            <person name="Agrafioti I."/>
            <person name="Arnaud M.B."/>
            <person name="Bates S."/>
            <person name="Brown A.J."/>
            <person name="Brunke S."/>
            <person name="Costanzo M.C."/>
            <person name="Fitzpatrick D.A."/>
            <person name="de Groot P.W."/>
            <person name="Harris D."/>
            <person name="Hoyer L.L."/>
            <person name="Hube B."/>
            <person name="Klis F.M."/>
            <person name="Kodira C."/>
            <person name="Lennard N."/>
            <person name="Logue M.E."/>
            <person name="Martin R."/>
            <person name="Neiman A.M."/>
            <person name="Nikolaou E."/>
            <person name="Quail M.A."/>
            <person name="Quinn J."/>
            <person name="Santos M.C."/>
            <person name="Schmitzberger F.F."/>
            <person name="Sherlock G."/>
            <person name="Shah P."/>
            <person name="Silverstein K.A."/>
            <person name="Skrzypek M.S."/>
            <person name="Soll D."/>
            <person name="Staggs R."/>
            <person name="Stansfield I."/>
            <person name="Stumpf M.P."/>
            <person name="Sudbery P.E."/>
            <person name="Srikantha T."/>
            <person name="Zeng Q."/>
            <person name="Berman J."/>
            <person name="Berriman M."/>
            <person name="Heitman J."/>
            <person name="Gow N.A."/>
            <person name="Lorenz M.C."/>
            <person name="Birren B.W."/>
            <person name="Kellis M."/>
            <person name="Cuomo C.A."/>
        </authorList>
    </citation>
    <scope>NUCLEOTIDE SEQUENCE [LARGE SCALE GENOMIC DNA]</scope>
    <source>
        <strain evidence="3">ATCC 6260 / CBS 566 / DSM 6381 / JCM 1539 / NBRC 10279 / NRRL Y-324</strain>
    </source>
</reference>
<proteinExistence type="predicted"/>
<dbReference type="Pfam" id="PF08585">
    <property type="entry name" value="RMI1_N_C"/>
    <property type="match status" value="1"/>
</dbReference>
<dbReference type="InParanoid" id="A5DDZ9"/>
<dbReference type="EMBL" id="CH408156">
    <property type="protein sequence ID" value="EDK37402.1"/>
    <property type="molecule type" value="Genomic_DNA"/>
</dbReference>
<dbReference type="Gene3D" id="2.40.50.770">
    <property type="entry name" value="RecQ-mediated genome instability protein Rmi1, C-terminal domain"/>
    <property type="match status" value="1"/>
</dbReference>
<evidence type="ECO:0000313" key="2">
    <source>
        <dbReference type="EMBL" id="EDK37402.1"/>
    </source>
</evidence>
<dbReference type="InterPro" id="IPR013894">
    <property type="entry name" value="RMI1_OB"/>
</dbReference>
<dbReference type="GeneID" id="5127454"/>
<dbReference type="OMA" id="CFAYEYN"/>
<dbReference type="VEuPathDB" id="FungiDB:PGUG_01500"/>
<dbReference type="FunCoup" id="A5DDZ9">
    <property type="interactions" value="39"/>
</dbReference>